<dbReference type="InterPro" id="IPR052125">
    <property type="entry name" value="KLHDC10"/>
</dbReference>
<reference evidence="3 4" key="1">
    <citation type="journal article" date="2014" name="Genome Biol. Evol.">
        <title>The genome of the myxosporean Thelohanellus kitauei shows adaptations to nutrient acquisition within its fish host.</title>
        <authorList>
            <person name="Yang Y."/>
            <person name="Xiong J."/>
            <person name="Zhou Z."/>
            <person name="Huo F."/>
            <person name="Miao W."/>
            <person name="Ran C."/>
            <person name="Liu Y."/>
            <person name="Zhang J."/>
            <person name="Feng J."/>
            <person name="Wang M."/>
            <person name="Wang M."/>
            <person name="Wang L."/>
            <person name="Yao B."/>
        </authorList>
    </citation>
    <scope>NUCLEOTIDE SEQUENCE [LARGE SCALE GENOMIC DNA]</scope>
    <source>
        <strain evidence="3">Wuqing</strain>
    </source>
</reference>
<keyword evidence="1" id="KW-0880">Kelch repeat</keyword>
<dbReference type="Proteomes" id="UP000031668">
    <property type="component" value="Unassembled WGS sequence"/>
</dbReference>
<dbReference type="GO" id="GO:0032874">
    <property type="term" value="P:positive regulation of stress-activated MAPK cascade"/>
    <property type="evidence" value="ECO:0007669"/>
    <property type="project" value="TreeGrafter"/>
</dbReference>
<accession>A0A0C2NHF9</accession>
<proteinExistence type="predicted"/>
<dbReference type="AlphaFoldDB" id="A0A0C2NHF9"/>
<organism evidence="3 4">
    <name type="scientific">Thelohanellus kitauei</name>
    <name type="common">Myxosporean</name>
    <dbReference type="NCBI Taxonomy" id="669202"/>
    <lineage>
        <taxon>Eukaryota</taxon>
        <taxon>Metazoa</taxon>
        <taxon>Cnidaria</taxon>
        <taxon>Myxozoa</taxon>
        <taxon>Myxosporea</taxon>
        <taxon>Bivalvulida</taxon>
        <taxon>Platysporina</taxon>
        <taxon>Myxobolidae</taxon>
        <taxon>Thelohanellus</taxon>
    </lineage>
</organism>
<dbReference type="PANTHER" id="PTHR46428:SF1">
    <property type="entry name" value="KELCH DOMAIN-CONTAINING PROTEIN 10"/>
    <property type="match status" value="1"/>
</dbReference>
<evidence type="ECO:0000313" key="4">
    <source>
        <dbReference type="Proteomes" id="UP000031668"/>
    </source>
</evidence>
<protein>
    <submittedName>
        <fullName evidence="3">Kelch domain-containing protein 10</fullName>
    </submittedName>
</protein>
<dbReference type="InterPro" id="IPR015915">
    <property type="entry name" value="Kelch-typ_b-propeller"/>
</dbReference>
<evidence type="ECO:0000256" key="2">
    <source>
        <dbReference type="ARBA" id="ARBA00022737"/>
    </source>
</evidence>
<sequence>MDRWNVQAELKNRSGHCMTTFGEFLIIYGGRCHSSGTLFNELWTYNSIHGSWRQYQAPTETSTTCVFSSICTSESSVYIFGGRGYSLYDRATNLLLSFDVISGKWRTLSPEVDDHGVNSPPPLYGSGLFYHNGSLYVLGGIRSNMVVYTMYKFCLTSSTWSLVIQNEPKPCLDCRIFGTVFKNQLYIFGGPSSFEKNKYENVKVYDFSTSAWTTRTANSKDQLAPCLRMYESYAFFGNYGYLSGGKDLSGYNSEIWRIDLETLKWLKLDYTLQTGLIFNCIAVVSGCYLYSYGGIGEHKEAPNKLYRFILQPPTLYRLSQESFCRSLTSKAYLKLLPPSIQDDLKFDIKN</sequence>
<gene>
    <name evidence="3" type="ORF">RF11_04453</name>
</gene>
<keyword evidence="4" id="KW-1185">Reference proteome</keyword>
<evidence type="ECO:0000313" key="3">
    <source>
        <dbReference type="EMBL" id="KII73467.1"/>
    </source>
</evidence>
<dbReference type="Gene3D" id="2.120.10.80">
    <property type="entry name" value="Kelch-type beta propeller"/>
    <property type="match status" value="2"/>
</dbReference>
<dbReference type="SUPFAM" id="SSF50965">
    <property type="entry name" value="Galactose oxidase, central domain"/>
    <property type="match status" value="1"/>
</dbReference>
<evidence type="ECO:0000256" key="1">
    <source>
        <dbReference type="ARBA" id="ARBA00022441"/>
    </source>
</evidence>
<dbReference type="Pfam" id="PF24681">
    <property type="entry name" value="Kelch_KLHDC2_KLHL20_DRC7"/>
    <property type="match status" value="1"/>
</dbReference>
<dbReference type="InterPro" id="IPR011043">
    <property type="entry name" value="Gal_Oxase/kelch_b-propeller"/>
</dbReference>
<dbReference type="PANTHER" id="PTHR46428">
    <property type="entry name" value="KELCH DOMAIN-CONTAINING PROTEIN 10"/>
    <property type="match status" value="1"/>
</dbReference>
<dbReference type="EMBL" id="JWZT01000825">
    <property type="protein sequence ID" value="KII73467.1"/>
    <property type="molecule type" value="Genomic_DNA"/>
</dbReference>
<dbReference type="OrthoDB" id="432528at2759"/>
<keyword evidence="2" id="KW-0677">Repeat</keyword>
<name>A0A0C2NHF9_THEKT</name>
<comment type="caution">
    <text evidence="3">The sequence shown here is derived from an EMBL/GenBank/DDBJ whole genome shotgun (WGS) entry which is preliminary data.</text>
</comment>